<dbReference type="Proteomes" id="UP000535511">
    <property type="component" value="Unassembled WGS sequence"/>
</dbReference>
<keyword evidence="2" id="KW-0812">Transmembrane</keyword>
<proteinExistence type="predicted"/>
<evidence type="ECO:0000313" key="3">
    <source>
        <dbReference type="EMBL" id="NYD41191.1"/>
    </source>
</evidence>
<organism evidence="3 4">
    <name type="scientific">Nocardioides panaciterrulae</name>
    <dbReference type="NCBI Taxonomy" id="661492"/>
    <lineage>
        <taxon>Bacteria</taxon>
        <taxon>Bacillati</taxon>
        <taxon>Actinomycetota</taxon>
        <taxon>Actinomycetes</taxon>
        <taxon>Propionibacteriales</taxon>
        <taxon>Nocardioidaceae</taxon>
        <taxon>Nocardioides</taxon>
    </lineage>
</organism>
<keyword evidence="2" id="KW-0472">Membrane</keyword>
<name>A0A7Y9E5G9_9ACTN</name>
<accession>A0A7Y9E5G9</accession>
<evidence type="ECO:0000256" key="2">
    <source>
        <dbReference type="SAM" id="Phobius"/>
    </source>
</evidence>
<keyword evidence="4" id="KW-1185">Reference proteome</keyword>
<gene>
    <name evidence="3" type="ORF">BJZ21_001274</name>
</gene>
<dbReference type="AlphaFoldDB" id="A0A7Y9E5G9"/>
<evidence type="ECO:0000256" key="1">
    <source>
        <dbReference type="SAM" id="MobiDB-lite"/>
    </source>
</evidence>
<protein>
    <submittedName>
        <fullName evidence="3">Uncharacterized protein</fullName>
    </submittedName>
</protein>
<comment type="caution">
    <text evidence="3">The sequence shown here is derived from an EMBL/GenBank/DDBJ whole genome shotgun (WGS) entry which is preliminary data.</text>
</comment>
<sequence length="75" mass="7984">MTADLSAGPRYLPDPLDRRGRTGRPSFGERRPVALTVLTMGCLVVLALSLSFAVGQVMVQAVRVVLDLVSSLSLS</sequence>
<dbReference type="EMBL" id="JACCBG010000001">
    <property type="protein sequence ID" value="NYD41191.1"/>
    <property type="molecule type" value="Genomic_DNA"/>
</dbReference>
<evidence type="ECO:0000313" key="4">
    <source>
        <dbReference type="Proteomes" id="UP000535511"/>
    </source>
</evidence>
<feature type="region of interest" description="Disordered" evidence="1">
    <location>
        <begin position="1"/>
        <end position="28"/>
    </location>
</feature>
<dbReference type="RefSeq" id="WP_179662967.1">
    <property type="nucleotide sequence ID" value="NZ_JACCBG010000001.1"/>
</dbReference>
<reference evidence="3 4" key="1">
    <citation type="submission" date="2020-07" db="EMBL/GenBank/DDBJ databases">
        <title>Sequencing the genomes of 1000 actinobacteria strains.</title>
        <authorList>
            <person name="Klenk H.-P."/>
        </authorList>
    </citation>
    <scope>NUCLEOTIDE SEQUENCE [LARGE SCALE GENOMIC DNA]</scope>
    <source>
        <strain evidence="3 4">DSM 21350</strain>
    </source>
</reference>
<keyword evidence="2" id="KW-1133">Transmembrane helix</keyword>
<feature type="transmembrane region" description="Helical" evidence="2">
    <location>
        <begin position="33"/>
        <end position="54"/>
    </location>
</feature>